<dbReference type="EMBL" id="CAJOBP010036773">
    <property type="protein sequence ID" value="CAF4720490.1"/>
    <property type="molecule type" value="Genomic_DNA"/>
</dbReference>
<reference evidence="3" key="1">
    <citation type="submission" date="2021-02" db="EMBL/GenBank/DDBJ databases">
        <authorList>
            <person name="Nowell W R."/>
        </authorList>
    </citation>
    <scope>NUCLEOTIDE SEQUENCE</scope>
</reference>
<gene>
    <name evidence="3" type="ORF">QYT958_LOCUS28437</name>
    <name evidence="2" type="ORF">UJA718_LOCUS37224</name>
</gene>
<keyword evidence="1" id="KW-1133">Transmembrane helix</keyword>
<dbReference type="EMBL" id="CAJOBR010007730">
    <property type="protein sequence ID" value="CAF4868064.1"/>
    <property type="molecule type" value="Genomic_DNA"/>
</dbReference>
<dbReference type="AlphaFoldDB" id="A0A821SZP4"/>
<accession>A0A821SZP4</accession>
<evidence type="ECO:0000313" key="2">
    <source>
        <dbReference type="EMBL" id="CAF4720490.1"/>
    </source>
</evidence>
<evidence type="ECO:0000256" key="1">
    <source>
        <dbReference type="SAM" id="Phobius"/>
    </source>
</evidence>
<keyword evidence="1" id="KW-0472">Membrane</keyword>
<keyword evidence="5" id="KW-1185">Reference proteome</keyword>
<evidence type="ECO:0000313" key="5">
    <source>
        <dbReference type="Proteomes" id="UP000663873"/>
    </source>
</evidence>
<comment type="caution">
    <text evidence="3">The sequence shown here is derived from an EMBL/GenBank/DDBJ whole genome shotgun (WGS) entry which is preliminary data.</text>
</comment>
<keyword evidence="1" id="KW-0812">Transmembrane</keyword>
<proteinExistence type="predicted"/>
<dbReference type="Proteomes" id="UP000663873">
    <property type="component" value="Unassembled WGS sequence"/>
</dbReference>
<evidence type="ECO:0000313" key="3">
    <source>
        <dbReference type="EMBL" id="CAF4868064.1"/>
    </source>
</evidence>
<evidence type="ECO:0000313" key="4">
    <source>
        <dbReference type="Proteomes" id="UP000663848"/>
    </source>
</evidence>
<sequence>MFVGVIFLISIFYPVTSRILIETINSTNALEATNEEYFHFSKSYISTHRLIFAKLILLCFLGCFFWICSCQMIIRQIYIDKQRRSKASINIQGNISTIPIKQT</sequence>
<dbReference type="Proteomes" id="UP000663848">
    <property type="component" value="Unassembled WGS sequence"/>
</dbReference>
<name>A0A821SZP4_9BILA</name>
<protein>
    <submittedName>
        <fullName evidence="3">Uncharacterized protein</fullName>
    </submittedName>
</protein>
<feature type="transmembrane region" description="Helical" evidence="1">
    <location>
        <begin position="51"/>
        <end position="74"/>
    </location>
</feature>
<organism evidence="3 4">
    <name type="scientific">Rotaria socialis</name>
    <dbReference type="NCBI Taxonomy" id="392032"/>
    <lineage>
        <taxon>Eukaryota</taxon>
        <taxon>Metazoa</taxon>
        <taxon>Spiralia</taxon>
        <taxon>Gnathifera</taxon>
        <taxon>Rotifera</taxon>
        <taxon>Eurotatoria</taxon>
        <taxon>Bdelloidea</taxon>
        <taxon>Philodinida</taxon>
        <taxon>Philodinidae</taxon>
        <taxon>Rotaria</taxon>
    </lineage>
</organism>